<dbReference type="PANTHER" id="PTHR37299:SF1">
    <property type="entry name" value="STAGE 0 SPORULATION PROTEIN A HOMOLOG"/>
    <property type="match status" value="1"/>
</dbReference>
<dbReference type="Proteomes" id="UP000005113">
    <property type="component" value="Unassembled WGS sequence"/>
</dbReference>
<proteinExistence type="predicted"/>
<dbReference type="InterPro" id="IPR011006">
    <property type="entry name" value="CheY-like_superfamily"/>
</dbReference>
<dbReference type="RefSeq" id="WP_002660544.1">
    <property type="nucleotide sequence ID" value="NZ_JH719942.1"/>
</dbReference>
<dbReference type="SMART" id="SM00850">
    <property type="entry name" value="LytTR"/>
    <property type="match status" value="1"/>
</dbReference>
<dbReference type="Gene3D" id="2.40.50.1020">
    <property type="entry name" value="LytTr DNA-binding domain"/>
    <property type="match status" value="1"/>
</dbReference>
<feature type="domain" description="Response regulatory" evidence="2">
    <location>
        <begin position="5"/>
        <end position="117"/>
    </location>
</feature>
<dbReference type="OrthoDB" id="1490554at2"/>
<dbReference type="EMBL" id="JH719942">
    <property type="protein sequence ID" value="EJF54721.1"/>
    <property type="molecule type" value="Genomic_DNA"/>
</dbReference>
<dbReference type="Pfam" id="PF04397">
    <property type="entry name" value="LytTR"/>
    <property type="match status" value="1"/>
</dbReference>
<dbReference type="SMART" id="SM00448">
    <property type="entry name" value="REC"/>
    <property type="match status" value="1"/>
</dbReference>
<dbReference type="InterPro" id="IPR001789">
    <property type="entry name" value="Sig_transdc_resp-reg_receiver"/>
</dbReference>
<dbReference type="AlphaFoldDB" id="J0XZS7"/>
<dbReference type="HOGENOM" id="CLU_000445_14_1_10"/>
<feature type="modified residue" description="4-aspartylphosphate" evidence="1">
    <location>
        <position position="56"/>
    </location>
</feature>
<accession>J0XZS7</accession>
<dbReference type="PROSITE" id="PS50110">
    <property type="entry name" value="RESPONSE_REGULATORY"/>
    <property type="match status" value="1"/>
</dbReference>
<name>J0XZS7_9BACT</name>
<gene>
    <name evidence="4" type="ORF">SapgrDRAFT_3072</name>
</gene>
<protein>
    <submittedName>
        <fullName evidence="4">Response regulator of the LytR/AlgR family</fullName>
    </submittedName>
</protein>
<evidence type="ECO:0000259" key="2">
    <source>
        <dbReference type="PROSITE" id="PS50110"/>
    </source>
</evidence>
<dbReference type="GO" id="GO:0003677">
    <property type="term" value="F:DNA binding"/>
    <property type="evidence" value="ECO:0007669"/>
    <property type="project" value="InterPro"/>
</dbReference>
<evidence type="ECO:0000259" key="3">
    <source>
        <dbReference type="PROSITE" id="PS50930"/>
    </source>
</evidence>
<dbReference type="InterPro" id="IPR046947">
    <property type="entry name" value="LytR-like"/>
</dbReference>
<sequence length="234" mass="26983">MQTYSVLVADDEPLALSLVEKYVKQIPFLQLIGSHNNALSVLEQLEEEWVDLLILDIQMPNLSGMQLAQQLAGQGHKIIFTTAFEQYAIQGYKVNAVDYLLKPFAFEELLSAAQKAKQQLQAVTVVQEDYLILKSDYKLQQIALDDILYIEGLKDYVRIHRKSTDKSLLSLLSMKSLQARLPRHRFMRVHRSYIVNLDKISTIERGQLIFGKQHIPVSDKYKEAFQNFIDRRSV</sequence>
<feature type="domain" description="HTH LytTR-type" evidence="3">
    <location>
        <begin position="131"/>
        <end position="227"/>
    </location>
</feature>
<dbReference type="Gene3D" id="3.40.50.2300">
    <property type="match status" value="1"/>
</dbReference>
<reference evidence="5" key="1">
    <citation type="journal article" date="2012" name="Stand. Genomic Sci.">
        <title>Permanent draft genome sequence of the gliding predator Saprospira grandis strain Sa g1 (= HR1).</title>
        <authorList>
            <person name="Mavromatis K."/>
            <person name="Chertkov O."/>
            <person name="Lapidus A."/>
            <person name="Nolan M."/>
            <person name="Lucas S."/>
            <person name="Tice H."/>
            <person name="Del Rio T.G."/>
            <person name="Cheng J.F."/>
            <person name="Han C."/>
            <person name="Tapia R."/>
            <person name="Bruce D."/>
            <person name="Goodwin L.A."/>
            <person name="Pitluck S."/>
            <person name="Huntemann M."/>
            <person name="Liolios K."/>
            <person name="Pagani I."/>
            <person name="Ivanova N."/>
            <person name="Mikhailova N."/>
            <person name="Pati A."/>
            <person name="Chen A."/>
            <person name="Palaniappan K."/>
            <person name="Land M."/>
            <person name="Brambilla E.M."/>
            <person name="Rohde M."/>
            <person name="Spring S."/>
            <person name="Goker M."/>
            <person name="Detter J.C."/>
            <person name="Bristow J."/>
            <person name="Eisen J.A."/>
            <person name="Markowitz V."/>
            <person name="Hugenholtz P."/>
            <person name="Kyrpides N.C."/>
            <person name="Klenk H.P."/>
            <person name="Woyke T."/>
        </authorList>
    </citation>
    <scope>NUCLEOTIDE SEQUENCE [LARGE SCALE GENOMIC DNA]</scope>
    <source>
        <strain evidence="5">DSM 2844</strain>
    </source>
</reference>
<evidence type="ECO:0000313" key="5">
    <source>
        <dbReference type="Proteomes" id="UP000005113"/>
    </source>
</evidence>
<dbReference type="InterPro" id="IPR007492">
    <property type="entry name" value="LytTR_DNA-bd_dom"/>
</dbReference>
<keyword evidence="1" id="KW-0597">Phosphoprotein</keyword>
<organism evidence="4 5">
    <name type="scientific">Saprospira grandis DSM 2844</name>
    <dbReference type="NCBI Taxonomy" id="694433"/>
    <lineage>
        <taxon>Bacteria</taxon>
        <taxon>Pseudomonadati</taxon>
        <taxon>Bacteroidota</taxon>
        <taxon>Saprospiria</taxon>
        <taxon>Saprospirales</taxon>
        <taxon>Saprospiraceae</taxon>
        <taxon>Saprospira</taxon>
    </lineage>
</organism>
<dbReference type="Pfam" id="PF00072">
    <property type="entry name" value="Response_reg"/>
    <property type="match status" value="1"/>
</dbReference>
<dbReference type="FunFam" id="2.40.50.1020:FF:000004">
    <property type="entry name" value="DNA-binding response regulator"/>
    <property type="match status" value="1"/>
</dbReference>
<dbReference type="PANTHER" id="PTHR37299">
    <property type="entry name" value="TRANSCRIPTIONAL REGULATOR-RELATED"/>
    <property type="match status" value="1"/>
</dbReference>
<dbReference type="SUPFAM" id="SSF52172">
    <property type="entry name" value="CheY-like"/>
    <property type="match status" value="1"/>
</dbReference>
<dbReference type="PROSITE" id="PS50930">
    <property type="entry name" value="HTH_LYTTR"/>
    <property type="match status" value="1"/>
</dbReference>
<evidence type="ECO:0000313" key="4">
    <source>
        <dbReference type="EMBL" id="EJF54721.1"/>
    </source>
</evidence>
<dbReference type="GO" id="GO:0000156">
    <property type="term" value="F:phosphorelay response regulator activity"/>
    <property type="evidence" value="ECO:0007669"/>
    <property type="project" value="InterPro"/>
</dbReference>
<evidence type="ECO:0000256" key="1">
    <source>
        <dbReference type="PROSITE-ProRule" id="PRU00169"/>
    </source>
</evidence>